<feature type="transmembrane region" description="Helical" evidence="1">
    <location>
        <begin position="596"/>
        <end position="614"/>
    </location>
</feature>
<protein>
    <submittedName>
        <fullName evidence="2">Zinc ribbon domain-containing protein</fullName>
    </submittedName>
</protein>
<feature type="transmembrane region" description="Helical" evidence="1">
    <location>
        <begin position="484"/>
        <end position="504"/>
    </location>
</feature>
<keyword evidence="1" id="KW-0472">Membrane</keyword>
<evidence type="ECO:0000256" key="1">
    <source>
        <dbReference type="SAM" id="Phobius"/>
    </source>
</evidence>
<gene>
    <name evidence="2" type="ORF">E4M00_13580</name>
</gene>
<organism evidence="2 3">
    <name type="scientific">Orlajensenia leifsoniae</name>
    <dbReference type="NCBI Taxonomy" id="2561933"/>
    <lineage>
        <taxon>Bacteria</taxon>
        <taxon>Bacillati</taxon>
        <taxon>Actinomycetota</taxon>
        <taxon>Actinomycetes</taxon>
        <taxon>Micrococcales</taxon>
        <taxon>Microbacteriaceae</taxon>
        <taxon>Orlajensenia</taxon>
    </lineage>
</organism>
<keyword evidence="1" id="KW-0812">Transmembrane</keyword>
<feature type="transmembrane region" description="Helical" evidence="1">
    <location>
        <begin position="698"/>
        <end position="716"/>
    </location>
</feature>
<evidence type="ECO:0000313" key="3">
    <source>
        <dbReference type="Proteomes" id="UP000298127"/>
    </source>
</evidence>
<feature type="transmembrane region" description="Helical" evidence="1">
    <location>
        <begin position="349"/>
        <end position="367"/>
    </location>
</feature>
<feature type="transmembrane region" description="Helical" evidence="1">
    <location>
        <begin position="436"/>
        <end position="464"/>
    </location>
</feature>
<name>A0A4Y9QZB0_9MICO</name>
<keyword evidence="3" id="KW-1185">Reference proteome</keyword>
<comment type="caution">
    <text evidence="2">The sequence shown here is derived from an EMBL/GenBank/DDBJ whole genome shotgun (WGS) entry which is preliminary data.</text>
</comment>
<feature type="transmembrane region" description="Helical" evidence="1">
    <location>
        <begin position="189"/>
        <end position="208"/>
    </location>
</feature>
<feature type="transmembrane region" description="Helical" evidence="1">
    <location>
        <begin position="871"/>
        <end position="888"/>
    </location>
</feature>
<feature type="transmembrane region" description="Helical" evidence="1">
    <location>
        <begin position="1048"/>
        <end position="1069"/>
    </location>
</feature>
<feature type="transmembrane region" description="Helical" evidence="1">
    <location>
        <begin position="220"/>
        <end position="241"/>
    </location>
</feature>
<feature type="transmembrane region" description="Helical" evidence="1">
    <location>
        <begin position="279"/>
        <end position="297"/>
    </location>
</feature>
<feature type="transmembrane region" description="Helical" evidence="1">
    <location>
        <begin position="900"/>
        <end position="919"/>
    </location>
</feature>
<feature type="transmembrane region" description="Helical" evidence="1">
    <location>
        <begin position="161"/>
        <end position="182"/>
    </location>
</feature>
<feature type="transmembrane region" description="Helical" evidence="1">
    <location>
        <begin position="792"/>
        <end position="816"/>
    </location>
</feature>
<feature type="transmembrane region" description="Helical" evidence="1">
    <location>
        <begin position="955"/>
        <end position="975"/>
    </location>
</feature>
<feature type="transmembrane region" description="Helical" evidence="1">
    <location>
        <begin position="646"/>
        <end position="665"/>
    </location>
</feature>
<feature type="transmembrane region" description="Helical" evidence="1">
    <location>
        <begin position="822"/>
        <end position="840"/>
    </location>
</feature>
<feature type="transmembrane region" description="Helical" evidence="1">
    <location>
        <begin position="136"/>
        <end position="155"/>
    </location>
</feature>
<feature type="transmembrane region" description="Helical" evidence="1">
    <location>
        <begin position="1234"/>
        <end position="1253"/>
    </location>
</feature>
<dbReference type="Proteomes" id="UP000298127">
    <property type="component" value="Unassembled WGS sequence"/>
</dbReference>
<accession>A0A4Y9QZB0</accession>
<reference evidence="2 3" key="1">
    <citation type="journal article" date="2018" name="J. Microbiol.">
        <title>Leifsonia flava sp. nov., a novel actinobacterium isolated from the rhizosphere of Aquilegia viridiflora.</title>
        <authorList>
            <person name="Cai Y."/>
            <person name="Tao W.Z."/>
            <person name="Ma Y.J."/>
            <person name="Cheng J."/>
            <person name="Zhang M.Y."/>
            <person name="Zhang Y.X."/>
        </authorList>
    </citation>
    <scope>NUCLEOTIDE SEQUENCE [LARGE SCALE GENOMIC DNA]</scope>
    <source>
        <strain evidence="2 3">SYP-B2174</strain>
    </source>
</reference>
<feature type="transmembrane region" description="Helical" evidence="1">
    <location>
        <begin position="1109"/>
        <end position="1128"/>
    </location>
</feature>
<feature type="transmembrane region" description="Helical" evidence="1">
    <location>
        <begin position="925"/>
        <end position="943"/>
    </location>
</feature>
<feature type="transmembrane region" description="Helical" evidence="1">
    <location>
        <begin position="621"/>
        <end position="640"/>
    </location>
</feature>
<feature type="transmembrane region" description="Helical" evidence="1">
    <location>
        <begin position="516"/>
        <end position="534"/>
    </location>
</feature>
<feature type="transmembrane region" description="Helical" evidence="1">
    <location>
        <begin position="1207"/>
        <end position="1228"/>
    </location>
</feature>
<feature type="transmembrane region" description="Helical" evidence="1">
    <location>
        <begin position="995"/>
        <end position="1018"/>
    </location>
</feature>
<sequence>MAWSDDAARYLLDTTICPRCGASVVGVAVCPSCGADLGSAAAQNAWSWSQKAAFAIERRAASIAEIPDAAPAPAAGRAPVPVAMGAVASASASASAVAASPPVASGATAPVVPGVVPPRVAASGARFDSQISLQSVLAVAGAGLVAVAAIVFTFLNPDLDFGARTVIIAVCTAAFLGGAWLLARRGLTFSSEAIGGLGMVFVALDVWSFSELAPENVSGWWFAALGLLVASGTMVVVAAIVRLRTWLWAGLLGLAVVPAFLGYAATDVGDTGVNAVVDVGAWAVVGHLGVGFAAVVLHRVVRRLRARFTSALAADRIALQVLQVLVVFLVVVQAPWVAFVRNATATAEAVGIAAAYAALAALALLSARSGLPRFWSALAGVLSAGALAVLVQAPDLGDGRWWPALVPVAAGLVLVAISVVPTAASVDRTALRTGTLVTTLLFAVPAFAVAVGGAIATVIGGAASDDGDYAVFGRTFFGGYATEQLAAVVGLVAVGVAIWAAARLSPAEPWRILTDPLVAARWIAAVGVVTFPAWSQLQPWARSAEALALAALAGVVLLVVPRVRDSRLALRLPGIVGAHAVLVLAVVLSWPEQRLAVVAGAAAVALTVLLAHTVPVVLRPAHMGVGFAYALVVTGLALDLAGLDTVPVLCLTTTVAALAALAATLTRWLRPGTWYAVLIVTSVPFLVGIAGVLQERSAWTALSTGVTALLAFALTTTRRPGLTVLVRAVAAAVIVPSLAVVVVCLCAAFLPTSGSPVALPIIAVIVAAVLPSTGVIQSALERAGSAPREARAVRLAIEGSALLTGALAVLIALVGVAGLETAFVVLLVIGIGAAATGMWVRRYGWWIAAAAWTGALWCRWAIAGVDVVEPYVLPPALVAALVGTILVARGRRGVPLATTGLASAVVPSLVALAVSGSGVDAAAPWRTLALFGAAAALLVLLALITRPSGEPRTRLAALGLPVAVIAIAAAGAGAVQGMRYGLEFDLLPGISDAALMVTVLGYAVAACLLAATAGRLLVRAGARSRWGYAAASVYLVAGPITAVRDDPFSIWTLWTLAVLLLALVVITAVRAQSHATTLPPVWFLWAVAWCTSVAGWSEREILRVEGFSIPLALGLLLAGIVAMGHGATDAADPASAPPRSTSVLGRLNAWPTGFSGSWRLLGPGLIVLLVPSMMATVTDPTTWRAILVIALALAAILVGARRRLAAPFIIGLVVLPVENVLVFAVQLGRDIQSLPWWITLATAGAVLLVIAVGSERREGSDKGVAARMRDLT</sequence>
<feature type="transmembrane region" description="Helical" evidence="1">
    <location>
        <begin position="374"/>
        <end position="393"/>
    </location>
</feature>
<feature type="transmembrane region" description="Helical" evidence="1">
    <location>
        <begin position="1025"/>
        <end position="1042"/>
    </location>
</feature>
<feature type="transmembrane region" description="Helical" evidence="1">
    <location>
        <begin position="728"/>
        <end position="751"/>
    </location>
</feature>
<dbReference type="InterPro" id="IPR058062">
    <property type="entry name" value="SCO7613_C"/>
</dbReference>
<dbReference type="RefSeq" id="WP_135121056.1">
    <property type="nucleotide sequence ID" value="NZ_SPQZ01000005.1"/>
</dbReference>
<feature type="transmembrane region" description="Helical" evidence="1">
    <location>
        <begin position="246"/>
        <end position="264"/>
    </location>
</feature>
<proteinExistence type="predicted"/>
<feature type="transmembrane region" description="Helical" evidence="1">
    <location>
        <begin position="405"/>
        <end position="424"/>
    </location>
</feature>
<evidence type="ECO:0000313" key="2">
    <source>
        <dbReference type="EMBL" id="TFV96355.1"/>
    </source>
</evidence>
<feature type="transmembrane region" description="Helical" evidence="1">
    <location>
        <begin position="1182"/>
        <end position="1200"/>
    </location>
</feature>
<dbReference type="AlphaFoldDB" id="A0A4Y9QZB0"/>
<feature type="transmembrane region" description="Helical" evidence="1">
    <location>
        <begin position="317"/>
        <end position="337"/>
    </location>
</feature>
<feature type="transmembrane region" description="Helical" evidence="1">
    <location>
        <begin position="572"/>
        <end position="590"/>
    </location>
</feature>
<dbReference type="NCBIfam" id="NF047321">
    <property type="entry name" value="SCO7613_CTERM"/>
    <property type="match status" value="1"/>
</dbReference>
<feature type="transmembrane region" description="Helical" evidence="1">
    <location>
        <begin position="845"/>
        <end position="865"/>
    </location>
</feature>
<dbReference type="EMBL" id="SPQZ01000005">
    <property type="protein sequence ID" value="TFV96355.1"/>
    <property type="molecule type" value="Genomic_DNA"/>
</dbReference>
<feature type="transmembrane region" description="Helical" evidence="1">
    <location>
        <begin position="757"/>
        <end position="780"/>
    </location>
</feature>
<feature type="transmembrane region" description="Helical" evidence="1">
    <location>
        <begin position="672"/>
        <end position="692"/>
    </location>
</feature>
<feature type="transmembrane region" description="Helical" evidence="1">
    <location>
        <begin position="540"/>
        <end position="560"/>
    </location>
</feature>
<keyword evidence="1" id="KW-1133">Transmembrane helix</keyword>